<dbReference type="AlphaFoldDB" id="A0A7W9TB64"/>
<dbReference type="Proteomes" id="UP000591537">
    <property type="component" value="Unassembled WGS sequence"/>
</dbReference>
<gene>
    <name evidence="1" type="ORF">HNR57_003370</name>
</gene>
<accession>A0A7W9TB64</accession>
<reference evidence="1 2" key="1">
    <citation type="submission" date="2020-08" db="EMBL/GenBank/DDBJ databases">
        <title>Genomic Encyclopedia of Type Strains, Phase IV (KMG-IV): sequencing the most valuable type-strain genomes for metagenomic binning, comparative biology and taxonomic classification.</title>
        <authorList>
            <person name="Goeker M."/>
        </authorList>
    </citation>
    <scope>NUCLEOTIDE SEQUENCE [LARGE SCALE GENOMIC DNA]</scope>
    <source>
        <strain evidence="1 2">DSM 43350</strain>
    </source>
</reference>
<dbReference type="RefSeq" id="WP_184560783.1">
    <property type="nucleotide sequence ID" value="NZ_BAAARS010000004.1"/>
</dbReference>
<dbReference type="EMBL" id="JACHGV010000004">
    <property type="protein sequence ID" value="MBB6077455.1"/>
    <property type="molecule type" value="Genomic_DNA"/>
</dbReference>
<keyword evidence="2" id="KW-1185">Reference proteome</keyword>
<name>A0A7W9TB64_9ACTN</name>
<organism evidence="1 2">
    <name type="scientific">Streptomyces paradoxus</name>
    <dbReference type="NCBI Taxonomy" id="66375"/>
    <lineage>
        <taxon>Bacteria</taxon>
        <taxon>Bacillati</taxon>
        <taxon>Actinomycetota</taxon>
        <taxon>Actinomycetes</taxon>
        <taxon>Kitasatosporales</taxon>
        <taxon>Streptomycetaceae</taxon>
        <taxon>Streptomyces</taxon>
    </lineage>
</organism>
<protein>
    <submittedName>
        <fullName evidence="1">Uncharacterized protein</fullName>
    </submittedName>
</protein>
<proteinExistence type="predicted"/>
<sequence>MDPLLIAAVCACSVLTLLIVALAAVHFVRSALDGAASEDRARILGALAEVIRAVRGRR</sequence>
<comment type="caution">
    <text evidence="1">The sequence shown here is derived from an EMBL/GenBank/DDBJ whole genome shotgun (WGS) entry which is preliminary data.</text>
</comment>
<evidence type="ECO:0000313" key="1">
    <source>
        <dbReference type="EMBL" id="MBB6077455.1"/>
    </source>
</evidence>
<evidence type="ECO:0000313" key="2">
    <source>
        <dbReference type="Proteomes" id="UP000591537"/>
    </source>
</evidence>